<protein>
    <submittedName>
        <fullName evidence="2">Uncharacterized protein</fullName>
    </submittedName>
</protein>
<feature type="region of interest" description="Disordered" evidence="1">
    <location>
        <begin position="1"/>
        <end position="23"/>
    </location>
</feature>
<comment type="caution">
    <text evidence="2">The sequence shown here is derived from an EMBL/GenBank/DDBJ whole genome shotgun (WGS) entry which is preliminary data.</text>
</comment>
<proteinExistence type="predicted"/>
<evidence type="ECO:0000313" key="3">
    <source>
        <dbReference type="Proteomes" id="UP000887159"/>
    </source>
</evidence>
<dbReference type="EMBL" id="BMAU01021387">
    <property type="protein sequence ID" value="GFY29020.1"/>
    <property type="molecule type" value="Genomic_DNA"/>
</dbReference>
<evidence type="ECO:0000256" key="1">
    <source>
        <dbReference type="SAM" id="MobiDB-lite"/>
    </source>
</evidence>
<reference evidence="2" key="1">
    <citation type="submission" date="2020-08" db="EMBL/GenBank/DDBJ databases">
        <title>Multicomponent nature underlies the extraordinary mechanical properties of spider dragline silk.</title>
        <authorList>
            <person name="Kono N."/>
            <person name="Nakamura H."/>
            <person name="Mori M."/>
            <person name="Yoshida Y."/>
            <person name="Ohtoshi R."/>
            <person name="Malay A.D."/>
            <person name="Moran D.A.P."/>
            <person name="Tomita M."/>
            <person name="Numata K."/>
            <person name="Arakawa K."/>
        </authorList>
    </citation>
    <scope>NUCLEOTIDE SEQUENCE</scope>
</reference>
<gene>
    <name evidence="2" type="ORF">TNCV_4721481</name>
</gene>
<keyword evidence="3" id="KW-1185">Reference proteome</keyword>
<sequence>MAKFEEKYSCKKRQDSRNSDNARPRGWISVGCLMMTIDGGIGEIRKFDIDRVMAEKTIGVITSLVIKEIRGSKAGMNLIGMIEDLMIKDTPFGK</sequence>
<dbReference type="Proteomes" id="UP000887159">
    <property type="component" value="Unassembled WGS sequence"/>
</dbReference>
<evidence type="ECO:0000313" key="2">
    <source>
        <dbReference type="EMBL" id="GFY29020.1"/>
    </source>
</evidence>
<accession>A0A8X6W6J2</accession>
<dbReference type="AlphaFoldDB" id="A0A8X6W6J2"/>
<organism evidence="2 3">
    <name type="scientific">Trichonephila clavipes</name>
    <name type="common">Golden silk orbweaver</name>
    <name type="synonym">Nephila clavipes</name>
    <dbReference type="NCBI Taxonomy" id="2585209"/>
    <lineage>
        <taxon>Eukaryota</taxon>
        <taxon>Metazoa</taxon>
        <taxon>Ecdysozoa</taxon>
        <taxon>Arthropoda</taxon>
        <taxon>Chelicerata</taxon>
        <taxon>Arachnida</taxon>
        <taxon>Araneae</taxon>
        <taxon>Araneomorphae</taxon>
        <taxon>Entelegynae</taxon>
        <taxon>Araneoidea</taxon>
        <taxon>Nephilidae</taxon>
        <taxon>Trichonephila</taxon>
    </lineage>
</organism>
<name>A0A8X6W6J2_TRICX</name>